<reference evidence="2 3" key="1">
    <citation type="submission" date="2024-05" db="EMBL/GenBank/DDBJ databases">
        <title>Three bacterial strains, DH-69, EH-24, and ECK-19 isolated from coastal sediments.</title>
        <authorList>
            <person name="Ye Y.-Q."/>
            <person name="Du Z.-J."/>
        </authorList>
    </citation>
    <scope>NUCLEOTIDE SEQUENCE [LARGE SCALE GENOMIC DNA]</scope>
    <source>
        <strain evidence="2 3">ECK-19</strain>
    </source>
</reference>
<gene>
    <name evidence="2" type="ORF">ABFZ84_01930</name>
</gene>
<name>A0ABV3Z4M5_9PROT</name>
<organism evidence="2 3">
    <name type="scientific">Hyphococcus lacteus</name>
    <dbReference type="NCBI Taxonomy" id="3143536"/>
    <lineage>
        <taxon>Bacteria</taxon>
        <taxon>Pseudomonadati</taxon>
        <taxon>Pseudomonadota</taxon>
        <taxon>Alphaproteobacteria</taxon>
        <taxon>Parvularculales</taxon>
        <taxon>Parvularculaceae</taxon>
        <taxon>Hyphococcus</taxon>
    </lineage>
</organism>
<sequence length="129" mass="14639">MLMFLNNHMRLIACAAIALSIITWATDITGIVYECPYCRTQRTVIGLLGLLMLFPRPFHWIVKYLAAVVGAFGFSVGSTQHFSGWRKIMGNEFEWGEQWFLNSWMLSGFALFIISGLVLLIFSATQPKK</sequence>
<keyword evidence="1" id="KW-1133">Transmembrane helix</keyword>
<evidence type="ECO:0000256" key="1">
    <source>
        <dbReference type="SAM" id="Phobius"/>
    </source>
</evidence>
<accession>A0ABV3Z4M5</accession>
<feature type="transmembrane region" description="Helical" evidence="1">
    <location>
        <begin position="103"/>
        <end position="122"/>
    </location>
</feature>
<feature type="transmembrane region" description="Helical" evidence="1">
    <location>
        <begin position="65"/>
        <end position="83"/>
    </location>
</feature>
<evidence type="ECO:0008006" key="4">
    <source>
        <dbReference type="Google" id="ProtNLM"/>
    </source>
</evidence>
<comment type="caution">
    <text evidence="2">The sequence shown here is derived from an EMBL/GenBank/DDBJ whole genome shotgun (WGS) entry which is preliminary data.</text>
</comment>
<evidence type="ECO:0000313" key="2">
    <source>
        <dbReference type="EMBL" id="MEX6632297.1"/>
    </source>
</evidence>
<evidence type="ECO:0000313" key="3">
    <source>
        <dbReference type="Proteomes" id="UP001560685"/>
    </source>
</evidence>
<dbReference type="EMBL" id="JBEHZE010000001">
    <property type="protein sequence ID" value="MEX6632297.1"/>
    <property type="molecule type" value="Genomic_DNA"/>
</dbReference>
<protein>
    <recommendedName>
        <fullName evidence="4">Disulfide bond formation protein B</fullName>
    </recommendedName>
</protein>
<dbReference type="RefSeq" id="WP_369312223.1">
    <property type="nucleotide sequence ID" value="NZ_JBEHZE010000001.1"/>
</dbReference>
<keyword evidence="3" id="KW-1185">Reference proteome</keyword>
<keyword evidence="1" id="KW-0812">Transmembrane</keyword>
<dbReference type="Proteomes" id="UP001560685">
    <property type="component" value="Unassembled WGS sequence"/>
</dbReference>
<proteinExistence type="predicted"/>
<keyword evidence="1" id="KW-0472">Membrane</keyword>